<dbReference type="EMBL" id="CABIJS010000188">
    <property type="protein sequence ID" value="VUZ45783.1"/>
    <property type="molecule type" value="Genomic_DNA"/>
</dbReference>
<evidence type="ECO:0000313" key="6">
    <source>
        <dbReference type="Proteomes" id="UP000321570"/>
    </source>
</evidence>
<feature type="compositionally biased region" description="Polar residues" evidence="1">
    <location>
        <begin position="29"/>
        <end position="39"/>
    </location>
</feature>
<dbReference type="GO" id="GO:0034063">
    <property type="term" value="P:stress granule assembly"/>
    <property type="evidence" value="ECO:0007669"/>
    <property type="project" value="TreeGrafter"/>
</dbReference>
<dbReference type="WBParaSite" id="HDID_0000167601-mRNA-1">
    <property type="protein sequence ID" value="HDID_0000167601-mRNA-1"/>
    <property type="gene ID" value="HDID_0000167601"/>
</dbReference>
<accession>A0A0R3SB66</accession>
<feature type="compositionally biased region" description="Low complexity" evidence="1">
    <location>
        <begin position="261"/>
        <end position="275"/>
    </location>
</feature>
<dbReference type="Proteomes" id="UP000321570">
    <property type="component" value="Unassembled WGS sequence"/>
</dbReference>
<evidence type="ECO:0000313" key="4">
    <source>
        <dbReference type="EMBL" id="VUZ45783.1"/>
    </source>
</evidence>
<dbReference type="SMART" id="SM01272">
    <property type="entry name" value="LsmAD"/>
    <property type="match status" value="1"/>
</dbReference>
<feature type="compositionally biased region" description="Basic residues" evidence="1">
    <location>
        <begin position="10"/>
        <end position="28"/>
    </location>
</feature>
<protein>
    <submittedName>
        <fullName evidence="7">LsmAD domain-containing protein</fullName>
    </submittedName>
</protein>
<dbReference type="GO" id="GO:0003729">
    <property type="term" value="F:mRNA binding"/>
    <property type="evidence" value="ECO:0007669"/>
    <property type="project" value="TreeGrafter"/>
</dbReference>
<feature type="region of interest" description="Disordered" evidence="1">
    <location>
        <begin position="1"/>
        <end position="39"/>
    </location>
</feature>
<reference evidence="4 6" key="3">
    <citation type="submission" date="2019-07" db="EMBL/GenBank/DDBJ databases">
        <authorList>
            <person name="Jastrzebski P J."/>
            <person name="Paukszto L."/>
            <person name="Jastrzebski P J."/>
        </authorList>
    </citation>
    <scope>NUCLEOTIDE SEQUENCE [LARGE SCALE GENOMIC DNA]</scope>
    <source>
        <strain evidence="4 6">WMS-il1</strain>
    </source>
</reference>
<feature type="compositionally biased region" description="Basic and acidic residues" evidence="1">
    <location>
        <begin position="329"/>
        <end position="349"/>
    </location>
</feature>
<feature type="region of interest" description="Disordered" evidence="1">
    <location>
        <begin position="253"/>
        <end position="398"/>
    </location>
</feature>
<dbReference type="InterPro" id="IPR009604">
    <property type="entry name" value="LsmAD_domain"/>
</dbReference>
<dbReference type="EMBL" id="UYSG01000333">
    <property type="protein sequence ID" value="VDL19138.1"/>
    <property type="molecule type" value="Genomic_DNA"/>
</dbReference>
<dbReference type="Pfam" id="PF06741">
    <property type="entry name" value="LsmAD"/>
    <property type="match status" value="1"/>
</dbReference>
<dbReference type="GO" id="GO:0010494">
    <property type="term" value="C:cytoplasmic stress granule"/>
    <property type="evidence" value="ECO:0007669"/>
    <property type="project" value="TreeGrafter"/>
</dbReference>
<name>A0A0R3SB66_HYMDI</name>
<dbReference type="AlphaFoldDB" id="A0A0R3SB66"/>
<evidence type="ECO:0000259" key="2">
    <source>
        <dbReference type="SMART" id="SM01272"/>
    </source>
</evidence>
<evidence type="ECO:0000313" key="3">
    <source>
        <dbReference type="EMBL" id="VDL19138.1"/>
    </source>
</evidence>
<dbReference type="OrthoDB" id="2275718at2759"/>
<reference evidence="7" key="1">
    <citation type="submission" date="2017-02" db="UniProtKB">
        <authorList>
            <consortium name="WormBaseParasite"/>
        </authorList>
    </citation>
    <scope>IDENTIFICATION</scope>
</reference>
<feature type="domain" description="LsmAD" evidence="2">
    <location>
        <begin position="179"/>
        <end position="248"/>
    </location>
</feature>
<dbReference type="Proteomes" id="UP000274504">
    <property type="component" value="Unassembled WGS sequence"/>
</dbReference>
<dbReference type="STRING" id="6216.A0A0R3SB66"/>
<evidence type="ECO:0000313" key="5">
    <source>
        <dbReference type="Proteomes" id="UP000274504"/>
    </source>
</evidence>
<proteinExistence type="predicted"/>
<reference evidence="3 5" key="2">
    <citation type="submission" date="2018-11" db="EMBL/GenBank/DDBJ databases">
        <authorList>
            <consortium name="Pathogen Informatics"/>
        </authorList>
    </citation>
    <scope>NUCLEOTIDE SEQUENCE [LARGE SCALE GENOMIC DNA]</scope>
</reference>
<evidence type="ECO:0000313" key="7">
    <source>
        <dbReference type="WBParaSite" id="HDID_0000167601-mRNA-1"/>
    </source>
</evidence>
<keyword evidence="6" id="KW-1185">Reference proteome</keyword>
<organism evidence="7">
    <name type="scientific">Hymenolepis diminuta</name>
    <name type="common">Rat tapeworm</name>
    <dbReference type="NCBI Taxonomy" id="6216"/>
    <lineage>
        <taxon>Eukaryota</taxon>
        <taxon>Metazoa</taxon>
        <taxon>Spiralia</taxon>
        <taxon>Lophotrochozoa</taxon>
        <taxon>Platyhelminthes</taxon>
        <taxon>Cestoda</taxon>
        <taxon>Eucestoda</taxon>
        <taxon>Cyclophyllidea</taxon>
        <taxon>Hymenolepididae</taxon>
        <taxon>Hymenolepis</taxon>
    </lineage>
</organism>
<gene>
    <name evidence="3" type="ORF">HDID_LOCUS1677</name>
    <name evidence="4" type="ORF">WMSIL1_LOCUS5643</name>
</gene>
<dbReference type="PANTHER" id="PTHR12854">
    <property type="entry name" value="ATAXIN 2-RELATED"/>
    <property type="match status" value="1"/>
</dbReference>
<evidence type="ECO:0000256" key="1">
    <source>
        <dbReference type="SAM" id="MobiDB-lite"/>
    </source>
</evidence>
<dbReference type="InterPro" id="IPR045117">
    <property type="entry name" value="ATXN2-like"/>
</dbReference>
<dbReference type="PANTHER" id="PTHR12854:SF7">
    <property type="entry name" value="ATAXIN-2 HOMOLOG"/>
    <property type="match status" value="1"/>
</dbReference>
<sequence length="694" mass="74540">MQGISTSTKRVMKQSQRPRKKPLPHHSKMSSQVIESGDKGSNYNPLGSYTLVRYFVGNVAEVHTSTHVSIGVVKAISPLGDVGLMSVRTAPIGEEGGPYTIDKYKCIPLSEIKHVIARDIKSVGVLKDNVPAEDSCHLNDSDGDLQKFYESPGEEDACSLNSEEGFPVDQMFKINREKYNVVSTFKDNLEGYTCPLDKSDPDFKKKEQYYAKVAKEIEDDKSLASNWEAMAEGDIESEEVKFSAVMKEGVRGRELKTTYTRNNRNNKGSRGNARASLPRETTEDKPSVRPNAFTLPREQSKSVAETVMSKSEKPTPKASRVTTPAIVETPEKPENKEKGESKPPSKLDFDPDAPIFEPSHTVPTESVGDSAVTNAGIGPSQPQGVISNPAVAQPQQSLPNGISSTLSFSALPYPNPGLLSFPFRPSANMNPQQMTFMNQYQFMNAGTQSQRGIRPNAPGGYSKQRPLDQTNSVPLSVPFPGFGYPSYTLGVPFMTAGNVPLSHPSLPMTGSIPVAPTVQQSTSAQPLAAAAGQASQTVQSPPPVHAGTTQFQALFNPTQNPASYGTQYPTAAGGQPVGYYPQSLAGYQAAAGLMYHPGHPQAHGHGGQQPLIPQPLQLQPNAAAAAATPQQQGAAAAAAYSHYQAAAVAAMAAAISQQQQQQQQNATPTAAFMHPQQLQQLQYLAQQQQANNPG</sequence>